<proteinExistence type="predicted"/>
<dbReference type="Proteomes" id="UP001163882">
    <property type="component" value="Chromosome"/>
</dbReference>
<dbReference type="Gene3D" id="1.10.238.160">
    <property type="match status" value="1"/>
</dbReference>
<organism evidence="1 2">
    <name type="scientific">Pelagibacterium flavum</name>
    <dbReference type="NCBI Taxonomy" id="2984530"/>
    <lineage>
        <taxon>Bacteria</taxon>
        <taxon>Pseudomonadati</taxon>
        <taxon>Pseudomonadota</taxon>
        <taxon>Alphaproteobacteria</taxon>
        <taxon>Hyphomicrobiales</taxon>
        <taxon>Devosiaceae</taxon>
        <taxon>Pelagibacterium</taxon>
    </lineage>
</organism>
<name>A0ABY6IN24_9HYPH</name>
<gene>
    <name evidence="1" type="ORF">OF122_11325</name>
</gene>
<dbReference type="InterPro" id="IPR009061">
    <property type="entry name" value="DNA-bd_dom_put_sf"/>
</dbReference>
<keyword evidence="2" id="KW-1185">Reference proteome</keyword>
<dbReference type="EMBL" id="CP107716">
    <property type="protein sequence ID" value="UYQ70665.1"/>
    <property type="molecule type" value="Genomic_DNA"/>
</dbReference>
<dbReference type="RefSeq" id="WP_264224354.1">
    <property type="nucleotide sequence ID" value="NZ_CP107716.1"/>
</dbReference>
<accession>A0ABY6IN24</accession>
<dbReference type="Pfam" id="PF05930">
    <property type="entry name" value="Phage_AlpA"/>
    <property type="match status" value="1"/>
</dbReference>
<evidence type="ECO:0000313" key="1">
    <source>
        <dbReference type="EMBL" id="UYQ70665.1"/>
    </source>
</evidence>
<dbReference type="SUPFAM" id="SSF46955">
    <property type="entry name" value="Putative DNA-binding domain"/>
    <property type="match status" value="1"/>
</dbReference>
<reference evidence="1" key="1">
    <citation type="submission" date="2022-10" db="EMBL/GenBank/DDBJ databases">
        <title>YIM 151497 complete genome.</title>
        <authorList>
            <person name="Chen X."/>
        </authorList>
    </citation>
    <scope>NUCLEOTIDE SEQUENCE</scope>
    <source>
        <strain evidence="1">YIM 151497</strain>
    </source>
</reference>
<evidence type="ECO:0000313" key="2">
    <source>
        <dbReference type="Proteomes" id="UP001163882"/>
    </source>
</evidence>
<protein>
    <submittedName>
        <fullName evidence="1">AlpA family phage regulatory protein</fullName>
    </submittedName>
</protein>
<sequence>MQAQNDDTPRLISLNDVCEITSLSRTAINRFRANGEFPEEVSLGERRVAFVRSEVHAWMQMRIDARKRGARYKLPSGANDNSSREVAA</sequence>
<dbReference type="InterPro" id="IPR010260">
    <property type="entry name" value="AlpA"/>
</dbReference>